<proteinExistence type="predicted"/>
<accession>A0A538SNG3</accession>
<evidence type="ECO:0000313" key="1">
    <source>
        <dbReference type="EMBL" id="TMQ52911.1"/>
    </source>
</evidence>
<protein>
    <submittedName>
        <fullName evidence="1">Uncharacterized protein</fullName>
    </submittedName>
</protein>
<organism evidence="1 2">
    <name type="scientific">Eiseniibacteriota bacterium</name>
    <dbReference type="NCBI Taxonomy" id="2212470"/>
    <lineage>
        <taxon>Bacteria</taxon>
        <taxon>Candidatus Eiseniibacteriota</taxon>
    </lineage>
</organism>
<dbReference type="Proteomes" id="UP000317716">
    <property type="component" value="Unassembled WGS sequence"/>
</dbReference>
<evidence type="ECO:0000313" key="2">
    <source>
        <dbReference type="Proteomes" id="UP000317716"/>
    </source>
</evidence>
<gene>
    <name evidence="1" type="ORF">E6K72_08855</name>
</gene>
<sequence length="63" mass="6189">MVANPFGPVHAYVNGPCGPHSSTLAPAQAESGPLIAHGGGWAASTALEHGPNVAPDMSLSVSV</sequence>
<dbReference type="EMBL" id="VBOS01000311">
    <property type="protein sequence ID" value="TMQ52911.1"/>
    <property type="molecule type" value="Genomic_DNA"/>
</dbReference>
<reference evidence="1 2" key="1">
    <citation type="journal article" date="2019" name="Nat. Microbiol.">
        <title>Mediterranean grassland soil C-N compound turnover is dependent on rainfall and depth, and is mediated by genomically divergent microorganisms.</title>
        <authorList>
            <person name="Diamond S."/>
            <person name="Andeer P.F."/>
            <person name="Li Z."/>
            <person name="Crits-Christoph A."/>
            <person name="Burstein D."/>
            <person name="Anantharaman K."/>
            <person name="Lane K.R."/>
            <person name="Thomas B.C."/>
            <person name="Pan C."/>
            <person name="Northen T.R."/>
            <person name="Banfield J.F."/>
        </authorList>
    </citation>
    <scope>NUCLEOTIDE SEQUENCE [LARGE SCALE GENOMIC DNA]</scope>
    <source>
        <strain evidence="1">WS_2</strain>
    </source>
</reference>
<name>A0A538SNG3_UNCEI</name>
<comment type="caution">
    <text evidence="1">The sequence shown here is derived from an EMBL/GenBank/DDBJ whole genome shotgun (WGS) entry which is preliminary data.</text>
</comment>
<dbReference type="AlphaFoldDB" id="A0A538SNG3"/>